<gene>
    <name evidence="1" type="ORF">B7R25_11510</name>
</gene>
<organism evidence="1 2">
    <name type="scientific">Subtercola boreus</name>
    <dbReference type="NCBI Taxonomy" id="120213"/>
    <lineage>
        <taxon>Bacteria</taxon>
        <taxon>Bacillati</taxon>
        <taxon>Actinomycetota</taxon>
        <taxon>Actinomycetes</taxon>
        <taxon>Micrococcales</taxon>
        <taxon>Microbacteriaceae</taxon>
        <taxon>Subtercola</taxon>
    </lineage>
</organism>
<dbReference type="RefSeq" id="WP_116419116.1">
    <property type="nucleotide sequence ID" value="NZ_NBXC01000024.1"/>
</dbReference>
<reference evidence="1 2" key="1">
    <citation type="submission" date="2017-04" db="EMBL/GenBank/DDBJ databases">
        <title>Comparative genome analysis of Subtercola boreus.</title>
        <authorList>
            <person name="Cho Y.-J."/>
            <person name="Cho A."/>
            <person name="Kim O.-S."/>
            <person name="Lee J.-I."/>
        </authorList>
    </citation>
    <scope>NUCLEOTIDE SEQUENCE [LARGE SCALE GENOMIC DNA]</scope>
    <source>
        <strain evidence="1 2">P28004</strain>
    </source>
</reference>
<dbReference type="EMBL" id="NBXE01000029">
    <property type="protein sequence ID" value="RFA25887.1"/>
    <property type="molecule type" value="Genomic_DNA"/>
</dbReference>
<evidence type="ECO:0000313" key="1">
    <source>
        <dbReference type="EMBL" id="RFA25887.1"/>
    </source>
</evidence>
<sequence>MEQPADAGDQTEHAVAVTVVRSGGFAGLKRTWEATTDDPSAAEGWLGLADALPWGQAPTRDTQSADRFVYRIVIVVRAEIRHEATLPESALTGGWRDLVDRVQKQAASAG</sequence>
<protein>
    <submittedName>
        <fullName evidence="1">Uncharacterized protein</fullName>
    </submittedName>
</protein>
<dbReference type="Pfam" id="PF20242">
    <property type="entry name" value="Emfourin"/>
    <property type="match status" value="1"/>
</dbReference>
<accession>A0A3E0W975</accession>
<dbReference type="Proteomes" id="UP000257080">
    <property type="component" value="Unassembled WGS sequence"/>
</dbReference>
<name>A0A3E0W975_9MICO</name>
<evidence type="ECO:0000313" key="2">
    <source>
        <dbReference type="Proteomes" id="UP000257080"/>
    </source>
</evidence>
<proteinExistence type="predicted"/>
<comment type="caution">
    <text evidence="1">The sequence shown here is derived from an EMBL/GenBank/DDBJ whole genome shotgun (WGS) entry which is preliminary data.</text>
</comment>
<dbReference type="OrthoDB" id="4947318at2"/>
<dbReference type="InterPro" id="IPR049457">
    <property type="entry name" value="Emfourin"/>
</dbReference>
<dbReference type="AlphaFoldDB" id="A0A3E0W975"/>